<name>A0A0E9VRD5_ANGAN</name>
<reference evidence="1" key="1">
    <citation type="submission" date="2014-11" db="EMBL/GenBank/DDBJ databases">
        <authorList>
            <person name="Amaro Gonzalez C."/>
        </authorList>
    </citation>
    <scope>NUCLEOTIDE SEQUENCE</scope>
</reference>
<proteinExistence type="predicted"/>
<evidence type="ECO:0000313" key="1">
    <source>
        <dbReference type="EMBL" id="JAH80641.1"/>
    </source>
</evidence>
<dbReference type="EMBL" id="GBXM01027936">
    <property type="protein sequence ID" value="JAH80641.1"/>
    <property type="molecule type" value="Transcribed_RNA"/>
</dbReference>
<dbReference type="AlphaFoldDB" id="A0A0E9VRD5"/>
<sequence length="57" mass="6540">MATLCVLTRAEKQSVKVAFSCYNRLNCAFKMNHLVMSWNLRRGTLHLHADSITFPTL</sequence>
<protein>
    <submittedName>
        <fullName evidence="1">Uncharacterized protein</fullName>
    </submittedName>
</protein>
<organism evidence="1">
    <name type="scientific">Anguilla anguilla</name>
    <name type="common">European freshwater eel</name>
    <name type="synonym">Muraena anguilla</name>
    <dbReference type="NCBI Taxonomy" id="7936"/>
    <lineage>
        <taxon>Eukaryota</taxon>
        <taxon>Metazoa</taxon>
        <taxon>Chordata</taxon>
        <taxon>Craniata</taxon>
        <taxon>Vertebrata</taxon>
        <taxon>Euteleostomi</taxon>
        <taxon>Actinopterygii</taxon>
        <taxon>Neopterygii</taxon>
        <taxon>Teleostei</taxon>
        <taxon>Anguilliformes</taxon>
        <taxon>Anguillidae</taxon>
        <taxon>Anguilla</taxon>
    </lineage>
</organism>
<accession>A0A0E9VRD5</accession>
<reference evidence="1" key="2">
    <citation type="journal article" date="2015" name="Fish Shellfish Immunol.">
        <title>Early steps in the European eel (Anguilla anguilla)-Vibrio vulnificus interaction in the gills: Role of the RtxA13 toxin.</title>
        <authorList>
            <person name="Callol A."/>
            <person name="Pajuelo D."/>
            <person name="Ebbesson L."/>
            <person name="Teles M."/>
            <person name="MacKenzie S."/>
            <person name="Amaro C."/>
        </authorList>
    </citation>
    <scope>NUCLEOTIDE SEQUENCE</scope>
</reference>